<reference evidence="6" key="2">
    <citation type="submission" date="2022-06" db="EMBL/GenBank/DDBJ databases">
        <title>Xiashengella guii gen. nov. sp. nov., a bacterium isolated form anaerobic digestion tank.</title>
        <authorList>
            <person name="Huang H."/>
        </authorList>
    </citation>
    <scope>NUCLEOTIDE SEQUENCE</scope>
    <source>
        <strain evidence="6">Ai-910</strain>
    </source>
</reference>
<gene>
    <name evidence="7" type="ORF">M9189_05935</name>
    <name evidence="6" type="ORF">M9189_09565</name>
</gene>
<dbReference type="PANTHER" id="PTHR42852">
    <property type="entry name" value="THIOL:DISULFIDE INTERCHANGE PROTEIN DSBE"/>
    <property type="match status" value="1"/>
</dbReference>
<dbReference type="SUPFAM" id="SSF52833">
    <property type="entry name" value="Thioredoxin-like"/>
    <property type="match status" value="1"/>
</dbReference>
<accession>A0A9J6ZN76</accession>
<proteinExistence type="predicted"/>
<dbReference type="CDD" id="cd02966">
    <property type="entry name" value="TlpA_like_family"/>
    <property type="match status" value="1"/>
</dbReference>
<dbReference type="Proteomes" id="UP001056426">
    <property type="component" value="Chromosome"/>
</dbReference>
<evidence type="ECO:0000256" key="1">
    <source>
        <dbReference type="ARBA" id="ARBA00004196"/>
    </source>
</evidence>
<comment type="subcellular location">
    <subcellularLocation>
        <location evidence="1">Cell envelope</location>
    </subcellularLocation>
</comment>
<evidence type="ECO:0000256" key="2">
    <source>
        <dbReference type="ARBA" id="ARBA00022748"/>
    </source>
</evidence>
<dbReference type="InterPro" id="IPR050553">
    <property type="entry name" value="Thioredoxin_ResA/DsbE_sf"/>
</dbReference>
<dbReference type="EMBL" id="CP098400">
    <property type="protein sequence ID" value="URW80889.1"/>
    <property type="molecule type" value="Genomic_DNA"/>
</dbReference>
<keyword evidence="4" id="KW-0676">Redox-active center</keyword>
<evidence type="ECO:0000259" key="5">
    <source>
        <dbReference type="PROSITE" id="PS51352"/>
    </source>
</evidence>
<dbReference type="Gene3D" id="3.40.30.10">
    <property type="entry name" value="Glutaredoxin"/>
    <property type="match status" value="1"/>
</dbReference>
<dbReference type="InterPro" id="IPR013766">
    <property type="entry name" value="Thioredoxin_domain"/>
</dbReference>
<feature type="domain" description="Thioredoxin" evidence="5">
    <location>
        <begin position="367"/>
        <end position="496"/>
    </location>
</feature>
<dbReference type="InterPro" id="IPR036249">
    <property type="entry name" value="Thioredoxin-like_sf"/>
</dbReference>
<keyword evidence="2" id="KW-0201">Cytochrome c-type biogenesis</keyword>
<name>A0A9J6ZN76_9BACT</name>
<dbReference type="KEGG" id="alkq:M9189_05935"/>
<dbReference type="PROSITE" id="PS51257">
    <property type="entry name" value="PROKAR_LIPOPROTEIN"/>
    <property type="match status" value="1"/>
</dbReference>
<protein>
    <submittedName>
        <fullName evidence="6">Redoxin family protein</fullName>
    </submittedName>
</protein>
<dbReference type="AlphaFoldDB" id="A0A9J6ZN76"/>
<reference evidence="6" key="1">
    <citation type="submission" date="2022-05" db="EMBL/GenBank/DDBJ databases">
        <authorList>
            <person name="Sun X."/>
        </authorList>
    </citation>
    <scope>NUCLEOTIDE SEQUENCE</scope>
    <source>
        <strain evidence="6">Ai-910</strain>
    </source>
</reference>
<dbReference type="KEGG" id="alkq:M9189_09565"/>
<evidence type="ECO:0000256" key="3">
    <source>
        <dbReference type="ARBA" id="ARBA00023157"/>
    </source>
</evidence>
<keyword evidence="3" id="KW-1015">Disulfide bond</keyword>
<dbReference type="EMBL" id="CP098400">
    <property type="protein sequence ID" value="URW79099.1"/>
    <property type="molecule type" value="Genomic_DNA"/>
</dbReference>
<dbReference type="GO" id="GO:0017004">
    <property type="term" value="P:cytochrome complex assembly"/>
    <property type="evidence" value="ECO:0007669"/>
    <property type="project" value="UniProtKB-KW"/>
</dbReference>
<evidence type="ECO:0000313" key="7">
    <source>
        <dbReference type="EMBL" id="URW80889.1"/>
    </source>
</evidence>
<dbReference type="GO" id="GO:0030313">
    <property type="term" value="C:cell envelope"/>
    <property type="evidence" value="ECO:0007669"/>
    <property type="project" value="UniProtKB-SubCell"/>
</dbReference>
<organism evidence="6 8">
    <name type="scientific">Xiashengella succiniciproducens</name>
    <dbReference type="NCBI Taxonomy" id="2949635"/>
    <lineage>
        <taxon>Bacteria</taxon>
        <taxon>Pseudomonadati</taxon>
        <taxon>Bacteroidota</taxon>
        <taxon>Bacteroidia</taxon>
        <taxon>Marinilabiliales</taxon>
        <taxon>Marinilabiliaceae</taxon>
        <taxon>Xiashengella</taxon>
    </lineage>
</organism>
<dbReference type="Pfam" id="PF13905">
    <property type="entry name" value="Thioredoxin_8"/>
    <property type="match status" value="1"/>
</dbReference>
<evidence type="ECO:0000313" key="6">
    <source>
        <dbReference type="EMBL" id="URW79099.1"/>
    </source>
</evidence>
<keyword evidence="8" id="KW-1185">Reference proteome</keyword>
<dbReference type="PANTHER" id="PTHR42852:SF6">
    <property type="entry name" value="THIOL:DISULFIDE INTERCHANGE PROTEIN DSBE"/>
    <property type="match status" value="1"/>
</dbReference>
<dbReference type="PROSITE" id="PS51352">
    <property type="entry name" value="THIOREDOXIN_2"/>
    <property type="match status" value="1"/>
</dbReference>
<dbReference type="InterPro" id="IPR012336">
    <property type="entry name" value="Thioredoxin-like_fold"/>
</dbReference>
<sequence length="505" mass="58984">MKTNLEKLVFILLTFSILISCRSEVELKPVQMTSKPVFITGKVLNQTSEYNTVTVYVNELLSGEQLSYVSLVDSFGNFQIKFKLYYPQDILVRYGDNAFPIIIHPTDSIHIVFDANMISDKNELAKSIQFAGSRSDNESLIAFYALISEIFIPWEQYCQYEKEYNSDKFTALLDSLRSLKKEAANEFIRQGVSKELENWIKKEVDFDYYNWLALYPYDHAGFNKLDEYTIVPSSFYDFMNIELSLSDLSNSKSIIFIGRYQRRISSLMIDDGKLFKPDGRWTYKGNANDAIIKIILKYTSDSLLREMLIARQLYYTLDRREIKDFEKHYALFEKTVTQPFLREPLINKYIETKKHFENAQPRENTLLKLTKNTPANELITKILDDHKGKIIYLDIWATWCSPCRREMPFSKQLMQTLNNDKVAFVYLCIDSEEDKWKAIISELNISGSHYLATPDQSRFLYQLFEMNGVPQFVLLDTKGNVIEKGIHLRPSESLIKTKIDKLLME</sequence>
<evidence type="ECO:0000256" key="4">
    <source>
        <dbReference type="ARBA" id="ARBA00023284"/>
    </source>
</evidence>
<evidence type="ECO:0000313" key="8">
    <source>
        <dbReference type="Proteomes" id="UP001056426"/>
    </source>
</evidence>
<dbReference type="RefSeq" id="WP_250722719.1">
    <property type="nucleotide sequence ID" value="NZ_CP098400.1"/>
</dbReference>